<protein>
    <recommendedName>
        <fullName evidence="3">NodB homology domain-containing protein</fullName>
    </recommendedName>
</protein>
<proteinExistence type="predicted"/>
<reference evidence="1 2" key="1">
    <citation type="journal article" date="2009" name="Int. J. Syst. Evol. Microbiol.">
        <title>Paenibacillus contaminans sp. nov., isolated from a contaminated laboratory plate.</title>
        <authorList>
            <person name="Chou J.H."/>
            <person name="Lee J.H."/>
            <person name="Lin M.C."/>
            <person name="Chang P.S."/>
            <person name="Arun A.B."/>
            <person name="Young C.C."/>
            <person name="Chen W.M."/>
        </authorList>
    </citation>
    <scope>NUCLEOTIDE SEQUENCE [LARGE SCALE GENOMIC DNA]</scope>
    <source>
        <strain evidence="1 2">CKOBP-6</strain>
    </source>
</reference>
<dbReference type="Proteomes" id="UP000250369">
    <property type="component" value="Unassembled WGS sequence"/>
</dbReference>
<organism evidence="1 2">
    <name type="scientific">Paenibacillus contaminans</name>
    <dbReference type="NCBI Taxonomy" id="450362"/>
    <lineage>
        <taxon>Bacteria</taxon>
        <taxon>Bacillati</taxon>
        <taxon>Bacillota</taxon>
        <taxon>Bacilli</taxon>
        <taxon>Bacillales</taxon>
        <taxon>Paenibacillaceae</taxon>
        <taxon>Paenibacillus</taxon>
    </lineage>
</organism>
<accession>A0A329MTQ9</accession>
<evidence type="ECO:0008006" key="3">
    <source>
        <dbReference type="Google" id="ProtNLM"/>
    </source>
</evidence>
<name>A0A329MTQ9_9BACL</name>
<gene>
    <name evidence="1" type="ORF">DQG23_02025</name>
</gene>
<evidence type="ECO:0000313" key="2">
    <source>
        <dbReference type="Proteomes" id="UP000250369"/>
    </source>
</evidence>
<sequence>MRMARVGVLLDRRTLERKWNLRLNAWECYVTELLDKRRIPYERIESLEELEAMHMRPDLLIAAAVPETGDTSNRLWRYAEAGGTIVAYGTVDSMSDKLWHRRGEPFGASYVRLPEHFGADRPLRALHVSPWRTDDGVATVCENTGEVTPGRPDAASSAPALQSFPIGAGRLDRWTVDIPATIVGLQQGQQPVLADGVPAPDGTAPVNDGVLKADDRSEMDWQWDRRMTETGSPYFAHPYADLWREVLIGHLVRLCAERGLSLPFVGYWPEGVDQVALLSHDSDGNIDEHAASTLRLLEECGISSSWCMLEPGYSREMHERIADAGHELAFHYNAVEADDGSWDGAEFARQLNVLQKDGGIGRMVSNKNHLTRFEAYGELFRWCEQNGIEADQTRGPSKKGNVGFLFGTCHPYIPVAWSDECNRLYDVLEIGFLTQDLDIGKWADSSVIVPFLDEVKQVEGVAHFLAHQVHIHNREEVRESIRKLVREARTRGFAFWTSAEINEWERGRRTLRITGIEPDGTCRVSGTSKRDAVILVPLPPGSAAQADEVRYSVPCRRSVAAGSSSPSGGMSNADR</sequence>
<dbReference type="RefSeq" id="WP_113029111.1">
    <property type="nucleotide sequence ID" value="NZ_QMFB01000001.1"/>
</dbReference>
<dbReference type="AlphaFoldDB" id="A0A329MTQ9"/>
<keyword evidence="2" id="KW-1185">Reference proteome</keyword>
<comment type="caution">
    <text evidence="1">The sequence shown here is derived from an EMBL/GenBank/DDBJ whole genome shotgun (WGS) entry which is preliminary data.</text>
</comment>
<evidence type="ECO:0000313" key="1">
    <source>
        <dbReference type="EMBL" id="RAV23002.1"/>
    </source>
</evidence>
<dbReference type="OrthoDB" id="2492838at2"/>
<dbReference type="EMBL" id="QMFB01000001">
    <property type="protein sequence ID" value="RAV23002.1"/>
    <property type="molecule type" value="Genomic_DNA"/>
</dbReference>